<comment type="caution">
    <text evidence="1">The sequence shown here is derived from an EMBL/GenBank/DDBJ whole genome shotgun (WGS) entry which is preliminary data.</text>
</comment>
<proteinExistence type="predicted"/>
<dbReference type="EMBL" id="ASGP02000002">
    <property type="protein sequence ID" value="KAH9520533.1"/>
    <property type="molecule type" value="Genomic_DNA"/>
</dbReference>
<evidence type="ECO:0000313" key="1">
    <source>
        <dbReference type="EMBL" id="KAH9520533.1"/>
    </source>
</evidence>
<sequence>MSMDGWMLYLQTNRSCLAGHQIELNQIGLDNRTDVDYNYRYV</sequence>
<accession>A0A922I6W5</accession>
<gene>
    <name evidence="1" type="ORF">DERF_004237</name>
</gene>
<reference evidence="1" key="2">
    <citation type="journal article" date="2022" name="Res Sq">
        <title>Comparative Genomics Reveals Insights into the Divergent Evolution of Astigmatic Mites and Household Pest Adaptations.</title>
        <authorList>
            <person name="Xiong Q."/>
            <person name="Wan A.T.-Y."/>
            <person name="Liu X.-Y."/>
            <person name="Fung C.S.-H."/>
            <person name="Xiao X."/>
            <person name="Malainual N."/>
            <person name="Hou J."/>
            <person name="Wang L."/>
            <person name="Wang M."/>
            <person name="Yang K."/>
            <person name="Cui Y."/>
            <person name="Leung E."/>
            <person name="Nong W."/>
            <person name="Shin S.-K."/>
            <person name="Au S."/>
            <person name="Jeong K.Y."/>
            <person name="Chew F.T."/>
            <person name="Hui J."/>
            <person name="Leung T.F."/>
            <person name="Tungtrongchitr A."/>
            <person name="Zhong N."/>
            <person name="Liu Z."/>
            <person name="Tsui S."/>
        </authorList>
    </citation>
    <scope>NUCLEOTIDE SEQUENCE</scope>
    <source>
        <strain evidence="1">Derf</strain>
        <tissue evidence="1">Whole organism</tissue>
    </source>
</reference>
<name>A0A922I6W5_DERFA</name>
<dbReference type="AlphaFoldDB" id="A0A922I6W5"/>
<dbReference type="Proteomes" id="UP000790347">
    <property type="component" value="Unassembled WGS sequence"/>
</dbReference>
<protein>
    <submittedName>
        <fullName evidence="1">Uncharacterized protein</fullName>
    </submittedName>
</protein>
<organism evidence="1 2">
    <name type="scientific">Dermatophagoides farinae</name>
    <name type="common">American house dust mite</name>
    <dbReference type="NCBI Taxonomy" id="6954"/>
    <lineage>
        <taxon>Eukaryota</taxon>
        <taxon>Metazoa</taxon>
        <taxon>Ecdysozoa</taxon>
        <taxon>Arthropoda</taxon>
        <taxon>Chelicerata</taxon>
        <taxon>Arachnida</taxon>
        <taxon>Acari</taxon>
        <taxon>Acariformes</taxon>
        <taxon>Sarcoptiformes</taxon>
        <taxon>Astigmata</taxon>
        <taxon>Psoroptidia</taxon>
        <taxon>Analgoidea</taxon>
        <taxon>Pyroglyphidae</taxon>
        <taxon>Dermatophagoidinae</taxon>
        <taxon>Dermatophagoides</taxon>
    </lineage>
</organism>
<reference evidence="1" key="1">
    <citation type="submission" date="2013-05" db="EMBL/GenBank/DDBJ databases">
        <authorList>
            <person name="Yim A.K.Y."/>
            <person name="Chan T.F."/>
            <person name="Ji K.M."/>
            <person name="Liu X.Y."/>
            <person name="Zhou J.W."/>
            <person name="Li R.Q."/>
            <person name="Yang K.Y."/>
            <person name="Li J."/>
            <person name="Li M."/>
            <person name="Law P.T.W."/>
            <person name="Wu Y.L."/>
            <person name="Cai Z.L."/>
            <person name="Qin H."/>
            <person name="Bao Y."/>
            <person name="Leung R.K.K."/>
            <person name="Ng P.K.S."/>
            <person name="Zou J."/>
            <person name="Zhong X.J."/>
            <person name="Ran P.X."/>
            <person name="Zhong N.S."/>
            <person name="Liu Z.G."/>
            <person name="Tsui S.K.W."/>
        </authorList>
    </citation>
    <scope>NUCLEOTIDE SEQUENCE</scope>
    <source>
        <strain evidence="1">Derf</strain>
        <tissue evidence="1">Whole organism</tissue>
    </source>
</reference>
<evidence type="ECO:0000313" key="2">
    <source>
        <dbReference type="Proteomes" id="UP000790347"/>
    </source>
</evidence>
<keyword evidence="2" id="KW-1185">Reference proteome</keyword>